<gene>
    <name evidence="2" type="ordered locus">GDI2990</name>
</gene>
<evidence type="ECO:0000313" key="3">
    <source>
        <dbReference type="Proteomes" id="UP000001176"/>
    </source>
</evidence>
<accession>A9HRK8</accession>
<dbReference type="Proteomes" id="UP000001176">
    <property type="component" value="Chromosome"/>
</dbReference>
<feature type="region of interest" description="Disordered" evidence="1">
    <location>
        <begin position="107"/>
        <end position="127"/>
    </location>
</feature>
<evidence type="ECO:0000256" key="1">
    <source>
        <dbReference type="SAM" id="MobiDB-lite"/>
    </source>
</evidence>
<reference evidence="2 3" key="1">
    <citation type="journal article" date="2009" name="BMC Genomics">
        <title>Complete genome sequence of the sugarcane nitrogen-fixing endophyte Gluconacetobacter diazotrophicus Pal5.</title>
        <authorList>
            <person name="Bertalan M."/>
            <person name="Albano R."/>
            <person name="Padua V."/>
            <person name="Rouws L."/>
            <person name="Rojas C."/>
            <person name="Hemerly A."/>
            <person name="Teixeira K."/>
            <person name="Schwab S."/>
            <person name="Araujo J."/>
            <person name="Oliveira A."/>
            <person name="Franca L."/>
            <person name="Magalhaes V."/>
            <person name="Alqueres S."/>
            <person name="Cardoso A."/>
            <person name="Almeida W."/>
            <person name="Loureiro M.M."/>
            <person name="Nogueira E."/>
            <person name="Cidade D."/>
            <person name="Oliveira D."/>
            <person name="Simao T."/>
            <person name="Macedo J."/>
            <person name="Valadao A."/>
            <person name="Dreschsel M."/>
            <person name="Freitas F."/>
            <person name="Vidal M."/>
            <person name="Guedes H."/>
            <person name="Rodrigues E."/>
            <person name="Meneses C."/>
            <person name="Brioso P."/>
            <person name="Pozzer L."/>
            <person name="Figueiredo D."/>
            <person name="Montano H."/>
            <person name="Junior J."/>
            <person name="Filho G."/>
            <person name="Flores V."/>
            <person name="Ferreira B."/>
            <person name="Branco A."/>
            <person name="Gonzalez P."/>
            <person name="Guillobel H."/>
            <person name="Lemos M."/>
            <person name="Seibel L."/>
            <person name="Macedo J."/>
            <person name="Alves-Ferreira M."/>
            <person name="Sachetto-Martins G."/>
            <person name="Coelho A."/>
            <person name="Santos E."/>
            <person name="Amaral G."/>
            <person name="Neves A."/>
            <person name="Pacheco A.B."/>
            <person name="Carvalho D."/>
            <person name="Lery L."/>
            <person name="Bisch P."/>
            <person name="Rossle S.C."/>
            <person name="Urmenyi T."/>
            <person name="Kruger W.V."/>
            <person name="Martins O."/>
            <person name="Baldani J.I."/>
            <person name="Ferreira P.C."/>
        </authorList>
    </citation>
    <scope>NUCLEOTIDE SEQUENCE [LARGE SCALE GENOMIC DNA]</scope>
    <source>
        <strain evidence="3">ATCC 49037 / DSM 5601 / CCUG 37298 / CIP 103539 / LMG 7603 / PAl5</strain>
    </source>
</reference>
<evidence type="ECO:0000313" key="2">
    <source>
        <dbReference type="EMBL" id="CAP56933.1"/>
    </source>
</evidence>
<protein>
    <submittedName>
        <fullName evidence="2">Uncharacterized protein</fullName>
    </submittedName>
</protein>
<name>A9HRK8_GLUDA</name>
<organism evidence="2 3">
    <name type="scientific">Gluconacetobacter diazotrophicus (strain ATCC 49037 / DSM 5601 / CCUG 37298 / CIP 103539 / LMG 7603 / PAl5)</name>
    <dbReference type="NCBI Taxonomy" id="272568"/>
    <lineage>
        <taxon>Bacteria</taxon>
        <taxon>Pseudomonadati</taxon>
        <taxon>Pseudomonadota</taxon>
        <taxon>Alphaproteobacteria</taxon>
        <taxon>Acetobacterales</taxon>
        <taxon>Acetobacteraceae</taxon>
        <taxon>Gluconacetobacter</taxon>
    </lineage>
</organism>
<dbReference type="KEGG" id="gdi:GDI2990"/>
<dbReference type="AlphaFoldDB" id="A9HRK8"/>
<sequence length="127" mass="13516">MGVCCPPGTSSSTSPGALCPSGYDFGHMGFNKQELVSAPGHVTRVRTLASWRHSKKLPPHPECPYRPSAQGQADRDLVPDAMRADTAGKKGSISSVSAPMTREFLPCHPRTPFTLPSNSAFPPGLSR</sequence>
<keyword evidence="3" id="KW-1185">Reference proteome</keyword>
<dbReference type="EMBL" id="AM889285">
    <property type="protein sequence ID" value="CAP56933.1"/>
    <property type="molecule type" value="Genomic_DNA"/>
</dbReference>
<feature type="region of interest" description="Disordered" evidence="1">
    <location>
        <begin position="54"/>
        <end position="74"/>
    </location>
</feature>
<proteinExistence type="predicted"/>